<sequence length="213" mass="21595">MLNDYLNACPLVAILRGVTPEAAVAVAGELIEAGFSIVEVPLNSPDACVSIAALCERFGDSALIGAGTVTDCAQVDRVVEAGGRLIVSPNCDPQVIRHSKALGAASAPGCSTPSEAFAAAQAGADAIKLFPAEMIPPAAIRALRTVLPPLPLLAVGGICAGNMRDYLQAGASGFGLGASLYRADKSSIEIRHSAEQLMAALRAAQTSLASISL</sequence>
<dbReference type="Proteomes" id="UP001596425">
    <property type="component" value="Unassembled WGS sequence"/>
</dbReference>
<gene>
    <name evidence="6" type="ORF">ACFQBM_12820</name>
</gene>
<comment type="pathway">
    <text evidence="1">Carbohydrate acid metabolism.</text>
</comment>
<comment type="subunit">
    <text evidence="3">Homotrimer.</text>
</comment>
<dbReference type="GO" id="GO:0008674">
    <property type="term" value="F:2-dehydro-3-deoxy-6-phosphogalactonate aldolase activity"/>
    <property type="evidence" value="ECO:0007669"/>
    <property type="project" value="UniProtKB-EC"/>
</dbReference>
<dbReference type="CDD" id="cd00452">
    <property type="entry name" value="KDPG_aldolase"/>
    <property type="match status" value="1"/>
</dbReference>
<keyword evidence="7" id="KW-1185">Reference proteome</keyword>
<proteinExistence type="inferred from homology"/>
<evidence type="ECO:0000256" key="1">
    <source>
        <dbReference type="ARBA" id="ARBA00004761"/>
    </source>
</evidence>
<dbReference type="EC" id="4.1.2.21" evidence="6"/>
<evidence type="ECO:0000256" key="2">
    <source>
        <dbReference type="ARBA" id="ARBA00006906"/>
    </source>
</evidence>
<organism evidence="6 7">
    <name type="scientific">Microbulbifer taiwanensis</name>
    <dbReference type="NCBI Taxonomy" id="986746"/>
    <lineage>
        <taxon>Bacteria</taxon>
        <taxon>Pseudomonadati</taxon>
        <taxon>Pseudomonadota</taxon>
        <taxon>Gammaproteobacteria</taxon>
        <taxon>Cellvibrionales</taxon>
        <taxon>Microbulbiferaceae</taxon>
        <taxon>Microbulbifer</taxon>
    </lineage>
</organism>
<accession>A0ABW1YN36</accession>
<evidence type="ECO:0000256" key="5">
    <source>
        <dbReference type="ARBA" id="ARBA00023277"/>
    </source>
</evidence>
<evidence type="ECO:0000313" key="7">
    <source>
        <dbReference type="Proteomes" id="UP001596425"/>
    </source>
</evidence>
<protein>
    <submittedName>
        <fullName evidence="6">2-dehydro-3-deoxy-6-phosphogalactonate aldolase</fullName>
        <ecNumber evidence="6">4.1.2.21</ecNumber>
    </submittedName>
</protein>
<comment type="similarity">
    <text evidence="2">Belongs to the KHG/KDPG aldolase family.</text>
</comment>
<dbReference type="RefSeq" id="WP_193189947.1">
    <property type="nucleotide sequence ID" value="NZ_JACZFR010000009.1"/>
</dbReference>
<reference evidence="7" key="1">
    <citation type="journal article" date="2019" name="Int. J. Syst. Evol. Microbiol.">
        <title>The Global Catalogue of Microorganisms (GCM) 10K type strain sequencing project: providing services to taxonomists for standard genome sequencing and annotation.</title>
        <authorList>
            <consortium name="The Broad Institute Genomics Platform"/>
            <consortium name="The Broad Institute Genome Sequencing Center for Infectious Disease"/>
            <person name="Wu L."/>
            <person name="Ma J."/>
        </authorList>
    </citation>
    <scope>NUCLEOTIDE SEQUENCE [LARGE SCALE GENOMIC DNA]</scope>
    <source>
        <strain evidence="7">CGMCC 1.13718</strain>
    </source>
</reference>
<dbReference type="PANTHER" id="PTHR30246:SF1">
    <property type="entry name" value="2-DEHYDRO-3-DEOXY-6-PHOSPHOGALACTONATE ALDOLASE-RELATED"/>
    <property type="match status" value="1"/>
</dbReference>
<evidence type="ECO:0000256" key="4">
    <source>
        <dbReference type="ARBA" id="ARBA00023239"/>
    </source>
</evidence>
<evidence type="ECO:0000256" key="3">
    <source>
        <dbReference type="ARBA" id="ARBA00011233"/>
    </source>
</evidence>
<evidence type="ECO:0000313" key="6">
    <source>
        <dbReference type="EMBL" id="MFC6634174.1"/>
    </source>
</evidence>
<dbReference type="Gene3D" id="3.20.20.70">
    <property type="entry name" value="Aldolase class I"/>
    <property type="match status" value="1"/>
</dbReference>
<dbReference type="SUPFAM" id="SSF51569">
    <property type="entry name" value="Aldolase"/>
    <property type="match status" value="1"/>
</dbReference>
<dbReference type="NCBIfam" id="NF006600">
    <property type="entry name" value="PRK09140.1"/>
    <property type="match status" value="1"/>
</dbReference>
<dbReference type="EMBL" id="JBHSVR010000001">
    <property type="protein sequence ID" value="MFC6634174.1"/>
    <property type="molecule type" value="Genomic_DNA"/>
</dbReference>
<dbReference type="InterPro" id="IPR013785">
    <property type="entry name" value="Aldolase_TIM"/>
</dbReference>
<dbReference type="Pfam" id="PF01081">
    <property type="entry name" value="Aldolase"/>
    <property type="match status" value="1"/>
</dbReference>
<dbReference type="InterPro" id="IPR000887">
    <property type="entry name" value="Aldlse_KDPG_KHG"/>
</dbReference>
<name>A0ABW1YN36_9GAMM</name>
<keyword evidence="5" id="KW-0119">Carbohydrate metabolism</keyword>
<comment type="caution">
    <text evidence="6">The sequence shown here is derived from an EMBL/GenBank/DDBJ whole genome shotgun (WGS) entry which is preliminary data.</text>
</comment>
<dbReference type="PANTHER" id="PTHR30246">
    <property type="entry name" value="2-KETO-3-DEOXY-6-PHOSPHOGLUCONATE ALDOLASE"/>
    <property type="match status" value="1"/>
</dbReference>
<keyword evidence="4 6" id="KW-0456">Lyase</keyword>